<dbReference type="GO" id="GO:0019284">
    <property type="term" value="P:L-methionine salvage from S-adenosylmethionine"/>
    <property type="evidence" value="ECO:0007669"/>
    <property type="project" value="TreeGrafter"/>
</dbReference>
<dbReference type="KEGG" id="dti:Desti_3749"/>
<dbReference type="GO" id="GO:0009116">
    <property type="term" value="P:nucleoside metabolic process"/>
    <property type="evidence" value="ECO:0007669"/>
    <property type="project" value="InterPro"/>
</dbReference>
<dbReference type="GO" id="GO:0008782">
    <property type="term" value="F:adenosylhomocysteine nucleosidase activity"/>
    <property type="evidence" value="ECO:0007669"/>
    <property type="project" value="TreeGrafter"/>
</dbReference>
<accession>I4CA02</accession>
<feature type="domain" description="Nucleoside phosphorylase" evidence="1">
    <location>
        <begin position="13"/>
        <end position="189"/>
    </location>
</feature>
<dbReference type="GO" id="GO:0008930">
    <property type="term" value="F:methylthioadenosine nucleosidase activity"/>
    <property type="evidence" value="ECO:0007669"/>
    <property type="project" value="TreeGrafter"/>
</dbReference>
<dbReference type="EMBL" id="CP003360">
    <property type="protein sequence ID" value="AFM26393.1"/>
    <property type="molecule type" value="Genomic_DNA"/>
</dbReference>
<sequence>MPVKNSENTDYVCIVFPMGMEQFPFLQRLEVRKRWRSGHAVYREAYFEGRTILVVRCGIGPEKAAAAIRKLATKPKAVLSAGTAGGLVPTLERTHLVVSSETVYGHDPASILHCDEDLVRDVSRACTLESCSMSVARLATVREAVFPQEDRKRLHVETGALAVDMESHAIGIEACRLDVPFVSLRVISDDFHSHPLPGIRETRIQWNAPCSLPGVLRAKWHRHLFLRRFASSIEILHPVLVRIVRQICPPPRLSG</sequence>
<dbReference type="Pfam" id="PF01048">
    <property type="entry name" value="PNP_UDP_1"/>
    <property type="match status" value="1"/>
</dbReference>
<dbReference type="PANTHER" id="PTHR46832">
    <property type="entry name" value="5'-METHYLTHIOADENOSINE/S-ADENOSYLHOMOCYSTEINE NUCLEOSIDASE"/>
    <property type="match status" value="1"/>
</dbReference>
<dbReference type="SUPFAM" id="SSF53167">
    <property type="entry name" value="Purine and uridine phosphorylases"/>
    <property type="match status" value="1"/>
</dbReference>
<protein>
    <submittedName>
        <fullName evidence="2">Nucleoside phosphorylase</fullName>
    </submittedName>
</protein>
<evidence type="ECO:0000313" key="2">
    <source>
        <dbReference type="EMBL" id="AFM26393.1"/>
    </source>
</evidence>
<dbReference type="Proteomes" id="UP000006055">
    <property type="component" value="Chromosome"/>
</dbReference>
<dbReference type="eggNOG" id="COG0775">
    <property type="taxonomic scope" value="Bacteria"/>
</dbReference>
<dbReference type="STRING" id="706587.Desti_3749"/>
<dbReference type="Gene3D" id="3.40.50.1580">
    <property type="entry name" value="Nucleoside phosphorylase domain"/>
    <property type="match status" value="1"/>
</dbReference>
<proteinExistence type="predicted"/>
<evidence type="ECO:0000259" key="1">
    <source>
        <dbReference type="Pfam" id="PF01048"/>
    </source>
</evidence>
<gene>
    <name evidence="2" type="ordered locus">Desti_3749</name>
</gene>
<keyword evidence="3" id="KW-1185">Reference proteome</keyword>
<dbReference type="InterPro" id="IPR035994">
    <property type="entry name" value="Nucleoside_phosphorylase_sf"/>
</dbReference>
<dbReference type="GO" id="GO:0005829">
    <property type="term" value="C:cytosol"/>
    <property type="evidence" value="ECO:0007669"/>
    <property type="project" value="TreeGrafter"/>
</dbReference>
<name>I4CA02_DESTA</name>
<dbReference type="PANTHER" id="PTHR46832:SF1">
    <property type="entry name" value="5'-METHYLTHIOADENOSINE_S-ADENOSYLHOMOCYSTEINE NUCLEOSIDASE"/>
    <property type="match status" value="1"/>
</dbReference>
<dbReference type="InterPro" id="IPR000845">
    <property type="entry name" value="Nucleoside_phosphorylase_d"/>
</dbReference>
<dbReference type="AlphaFoldDB" id="I4CA02"/>
<dbReference type="HOGENOM" id="CLU_1088727_0_0_7"/>
<reference evidence="3" key="1">
    <citation type="submission" date="2012-06" db="EMBL/GenBank/DDBJ databases">
        <title>Complete sequence of chromosome of Desulfomonile tiedjei DSM 6799.</title>
        <authorList>
            <person name="Lucas S."/>
            <person name="Copeland A."/>
            <person name="Lapidus A."/>
            <person name="Glavina del Rio T."/>
            <person name="Dalin E."/>
            <person name="Tice H."/>
            <person name="Bruce D."/>
            <person name="Goodwin L."/>
            <person name="Pitluck S."/>
            <person name="Peters L."/>
            <person name="Ovchinnikova G."/>
            <person name="Zeytun A."/>
            <person name="Lu M."/>
            <person name="Kyrpides N."/>
            <person name="Mavromatis K."/>
            <person name="Ivanova N."/>
            <person name="Brettin T."/>
            <person name="Detter J.C."/>
            <person name="Han C."/>
            <person name="Larimer F."/>
            <person name="Land M."/>
            <person name="Hauser L."/>
            <person name="Markowitz V."/>
            <person name="Cheng J.-F."/>
            <person name="Hugenholtz P."/>
            <person name="Woyke T."/>
            <person name="Wu D."/>
            <person name="Spring S."/>
            <person name="Schroeder M."/>
            <person name="Brambilla E."/>
            <person name="Klenk H.-P."/>
            <person name="Eisen J.A."/>
        </authorList>
    </citation>
    <scope>NUCLEOTIDE SEQUENCE [LARGE SCALE GENOMIC DNA]</scope>
    <source>
        <strain evidence="3">ATCC 49306 / DSM 6799 / DCB-1</strain>
    </source>
</reference>
<evidence type="ECO:0000313" key="3">
    <source>
        <dbReference type="Proteomes" id="UP000006055"/>
    </source>
</evidence>
<organism evidence="2 3">
    <name type="scientific">Desulfomonile tiedjei (strain ATCC 49306 / DSM 6799 / DCB-1)</name>
    <dbReference type="NCBI Taxonomy" id="706587"/>
    <lineage>
        <taxon>Bacteria</taxon>
        <taxon>Pseudomonadati</taxon>
        <taxon>Thermodesulfobacteriota</taxon>
        <taxon>Desulfomonilia</taxon>
        <taxon>Desulfomonilales</taxon>
        <taxon>Desulfomonilaceae</taxon>
        <taxon>Desulfomonile</taxon>
    </lineage>
</organism>